<gene>
    <name evidence="8" type="ORF">GWK47_004351</name>
</gene>
<evidence type="ECO:0000313" key="8">
    <source>
        <dbReference type="EMBL" id="KAG0726330.1"/>
    </source>
</evidence>
<dbReference type="GO" id="GO:0005856">
    <property type="term" value="C:cytoskeleton"/>
    <property type="evidence" value="ECO:0007669"/>
    <property type="project" value="UniProtKB-SubCell"/>
</dbReference>
<keyword evidence="3" id="KW-0963">Cytoplasm</keyword>
<comment type="subcellular location">
    <subcellularLocation>
        <location evidence="1">Cytoplasm</location>
        <location evidence="1">Cytoskeleton</location>
    </subcellularLocation>
</comment>
<evidence type="ECO:0000256" key="2">
    <source>
        <dbReference type="ARBA" id="ARBA00009423"/>
    </source>
</evidence>
<dbReference type="Pfam" id="PF05010">
    <property type="entry name" value="TACC_C"/>
    <property type="match status" value="1"/>
</dbReference>
<feature type="domain" description="Transforming acidic coiled-coil-containing protein C-terminal" evidence="7">
    <location>
        <begin position="17"/>
        <end position="205"/>
    </location>
</feature>
<dbReference type="InterPro" id="IPR007707">
    <property type="entry name" value="TACC_C"/>
</dbReference>
<evidence type="ECO:0000313" key="9">
    <source>
        <dbReference type="Proteomes" id="UP000770661"/>
    </source>
</evidence>
<dbReference type="AlphaFoldDB" id="A0A8J5D2J4"/>
<evidence type="ECO:0000256" key="5">
    <source>
        <dbReference type="ARBA" id="ARBA00023212"/>
    </source>
</evidence>
<accession>A0A8J5D2J4</accession>
<evidence type="ECO:0000256" key="3">
    <source>
        <dbReference type="ARBA" id="ARBA00022490"/>
    </source>
</evidence>
<dbReference type="Proteomes" id="UP000770661">
    <property type="component" value="Unassembled WGS sequence"/>
</dbReference>
<dbReference type="OrthoDB" id="10255048at2759"/>
<evidence type="ECO:0000259" key="7">
    <source>
        <dbReference type="Pfam" id="PF05010"/>
    </source>
</evidence>
<evidence type="ECO:0000256" key="4">
    <source>
        <dbReference type="ARBA" id="ARBA00023054"/>
    </source>
</evidence>
<organism evidence="8 9">
    <name type="scientific">Chionoecetes opilio</name>
    <name type="common">Atlantic snow crab</name>
    <name type="synonym">Cancer opilio</name>
    <dbReference type="NCBI Taxonomy" id="41210"/>
    <lineage>
        <taxon>Eukaryota</taxon>
        <taxon>Metazoa</taxon>
        <taxon>Ecdysozoa</taxon>
        <taxon>Arthropoda</taxon>
        <taxon>Crustacea</taxon>
        <taxon>Multicrustacea</taxon>
        <taxon>Malacostraca</taxon>
        <taxon>Eumalacostraca</taxon>
        <taxon>Eucarida</taxon>
        <taxon>Decapoda</taxon>
        <taxon>Pleocyemata</taxon>
        <taxon>Brachyura</taxon>
        <taxon>Eubrachyura</taxon>
        <taxon>Majoidea</taxon>
        <taxon>Majidae</taxon>
        <taxon>Chionoecetes</taxon>
    </lineage>
</organism>
<evidence type="ECO:0000256" key="6">
    <source>
        <dbReference type="SAM" id="Coils"/>
    </source>
</evidence>
<sequence>MRKGRVFEDEKKQWTKKLEEQSIALVALEEENTTLKGTVQQMVGFVSKIKGSYDAAEKRHQQRGVQQQREWEARLASAAKDHGQTQEELKKTEASFFELVRKFERLREVSESLQQQKQQLLEEVERVSQEKAECVDKYRTALKTLQETHEKAEEEHRIAKESHEQEMKRASVLIKHAELKILSLTDTVTKKDVEMKRLTSLLEDLTDNMGTQTQ</sequence>
<proteinExistence type="inferred from homology"/>
<reference evidence="8" key="1">
    <citation type="submission" date="2020-07" db="EMBL/GenBank/DDBJ databases">
        <title>The High-quality genome of the commercially important snow crab, Chionoecetes opilio.</title>
        <authorList>
            <person name="Jeong J.-H."/>
            <person name="Ryu S."/>
        </authorList>
    </citation>
    <scope>NUCLEOTIDE SEQUENCE</scope>
    <source>
        <strain evidence="8">MADBK_172401_WGS</strain>
        <tissue evidence="8">Digestive gland</tissue>
    </source>
</reference>
<protein>
    <recommendedName>
        <fullName evidence="7">Transforming acidic coiled-coil-containing protein C-terminal domain-containing protein</fullName>
    </recommendedName>
</protein>
<keyword evidence="9" id="KW-1185">Reference proteome</keyword>
<evidence type="ECO:0000256" key="1">
    <source>
        <dbReference type="ARBA" id="ARBA00004245"/>
    </source>
</evidence>
<feature type="coiled-coil region" evidence="6">
    <location>
        <begin position="103"/>
        <end position="180"/>
    </location>
</feature>
<name>A0A8J5D2J4_CHIOP</name>
<dbReference type="EMBL" id="JACEEZ010004593">
    <property type="protein sequence ID" value="KAG0726330.1"/>
    <property type="molecule type" value="Genomic_DNA"/>
</dbReference>
<keyword evidence="4 6" id="KW-0175">Coiled coil</keyword>
<comment type="similarity">
    <text evidence="2">Belongs to the TACC family.</text>
</comment>
<keyword evidence="5" id="KW-0206">Cytoskeleton</keyword>
<comment type="caution">
    <text evidence="8">The sequence shown here is derived from an EMBL/GenBank/DDBJ whole genome shotgun (WGS) entry which is preliminary data.</text>
</comment>